<dbReference type="PANTHER" id="PTHR40633:SF1">
    <property type="entry name" value="GPI ANCHORED SERINE-THREONINE RICH PROTEIN (AFU_ORTHOLOGUE AFUA_1G03630)"/>
    <property type="match status" value="1"/>
</dbReference>
<feature type="domain" description="Yeast cell wall synthesis Kre9/Knh1-like N-terminal" evidence="4">
    <location>
        <begin position="33"/>
        <end position="116"/>
    </location>
</feature>
<keyword evidence="6" id="KW-1185">Reference proteome</keyword>
<feature type="signal peptide" evidence="3">
    <location>
        <begin position="1"/>
        <end position="22"/>
    </location>
</feature>
<feature type="region of interest" description="Disordered" evidence="2">
    <location>
        <begin position="120"/>
        <end position="139"/>
    </location>
</feature>
<proteinExistence type="predicted"/>
<accession>A0ABR2WZZ8</accession>
<dbReference type="InterPro" id="IPR018466">
    <property type="entry name" value="Kre9/Knh1-like_N"/>
</dbReference>
<gene>
    <name evidence="5" type="ORF">K7432_003365</name>
</gene>
<evidence type="ECO:0000256" key="1">
    <source>
        <dbReference type="ARBA" id="ARBA00022729"/>
    </source>
</evidence>
<comment type="caution">
    <text evidence="5">The sequence shown here is derived from an EMBL/GenBank/DDBJ whole genome shotgun (WGS) entry which is preliminary data.</text>
</comment>
<dbReference type="InterPro" id="IPR052982">
    <property type="entry name" value="SRP1/TIP1-like"/>
</dbReference>
<protein>
    <recommendedName>
        <fullName evidence="4">Yeast cell wall synthesis Kre9/Knh1-like N-terminal domain-containing protein</fullName>
    </recommendedName>
</protein>
<sequence>MLRQSAQLLIAATLLGYATVDATLAFTAPLEVEWKAGSKHIITWIDNGDGKGMPETADLDLMNGNPTALQLVANIASGVSTASGSYEWTVPTDLEAGKYALRAGGGSGSYSPFFTIAEPNADTTTSTEPTATTDSSTSKSYAKTVTVTVTADKPISSTSIASVSSASSIDSSASASASASVSSASSAASASSASSASSVASGSSIIASATSALESVSSSVASVISSVESEIASTSSTEAIPTETTTTESQNGVGQIIPSTLIVSVAMIFGYISTIV</sequence>
<evidence type="ECO:0000256" key="2">
    <source>
        <dbReference type="SAM" id="MobiDB-lite"/>
    </source>
</evidence>
<evidence type="ECO:0000313" key="6">
    <source>
        <dbReference type="Proteomes" id="UP001479436"/>
    </source>
</evidence>
<evidence type="ECO:0000313" key="5">
    <source>
        <dbReference type="EMBL" id="KAK9767098.1"/>
    </source>
</evidence>
<keyword evidence="1 3" id="KW-0732">Signal</keyword>
<feature type="chain" id="PRO_5047049298" description="Yeast cell wall synthesis Kre9/Knh1-like N-terminal domain-containing protein" evidence="3">
    <location>
        <begin position="23"/>
        <end position="276"/>
    </location>
</feature>
<dbReference type="PANTHER" id="PTHR40633">
    <property type="entry name" value="MATRIX PROTEIN, PUTATIVE (AFU_ORTHOLOGUE AFUA_8G05410)-RELATED"/>
    <property type="match status" value="1"/>
</dbReference>
<reference evidence="5 6" key="1">
    <citation type="submission" date="2023-04" db="EMBL/GenBank/DDBJ databases">
        <title>Genome of Basidiobolus ranarum AG-B5.</title>
        <authorList>
            <person name="Stajich J.E."/>
            <person name="Carter-House D."/>
            <person name="Gryganskyi A."/>
        </authorList>
    </citation>
    <scope>NUCLEOTIDE SEQUENCE [LARGE SCALE GENOMIC DNA]</scope>
    <source>
        <strain evidence="5 6">AG-B5</strain>
    </source>
</reference>
<organism evidence="5 6">
    <name type="scientific">Basidiobolus ranarum</name>
    <dbReference type="NCBI Taxonomy" id="34480"/>
    <lineage>
        <taxon>Eukaryota</taxon>
        <taxon>Fungi</taxon>
        <taxon>Fungi incertae sedis</taxon>
        <taxon>Zoopagomycota</taxon>
        <taxon>Entomophthoromycotina</taxon>
        <taxon>Basidiobolomycetes</taxon>
        <taxon>Basidiobolales</taxon>
        <taxon>Basidiobolaceae</taxon>
        <taxon>Basidiobolus</taxon>
    </lineage>
</organism>
<evidence type="ECO:0000256" key="3">
    <source>
        <dbReference type="SAM" id="SignalP"/>
    </source>
</evidence>
<dbReference type="Pfam" id="PF10342">
    <property type="entry name" value="Kre9_KNH"/>
    <property type="match status" value="1"/>
</dbReference>
<evidence type="ECO:0000259" key="4">
    <source>
        <dbReference type="Pfam" id="PF10342"/>
    </source>
</evidence>
<name>A0ABR2WZZ8_9FUNG</name>
<dbReference type="Proteomes" id="UP001479436">
    <property type="component" value="Unassembled WGS sequence"/>
</dbReference>
<dbReference type="EMBL" id="JASJQH010000102">
    <property type="protein sequence ID" value="KAK9767098.1"/>
    <property type="molecule type" value="Genomic_DNA"/>
</dbReference>
<feature type="compositionally biased region" description="Low complexity" evidence="2">
    <location>
        <begin position="123"/>
        <end position="139"/>
    </location>
</feature>